<proteinExistence type="predicted"/>
<dbReference type="RefSeq" id="WP_310090011.1">
    <property type="nucleotide sequence ID" value="NZ_JAVDTT010000001.1"/>
</dbReference>
<organism evidence="1 2">
    <name type="scientific">Pseudoxanthomonas sacheonensis</name>
    <dbReference type="NCBI Taxonomy" id="443615"/>
    <lineage>
        <taxon>Bacteria</taxon>
        <taxon>Pseudomonadati</taxon>
        <taxon>Pseudomonadota</taxon>
        <taxon>Gammaproteobacteria</taxon>
        <taxon>Lysobacterales</taxon>
        <taxon>Lysobacteraceae</taxon>
        <taxon>Pseudoxanthomonas</taxon>
    </lineage>
</organism>
<reference evidence="1 2" key="1">
    <citation type="submission" date="2023-07" db="EMBL/GenBank/DDBJ databases">
        <title>Sorghum-associated microbial communities from plants grown in Nebraska, USA.</title>
        <authorList>
            <person name="Schachtman D."/>
        </authorList>
    </citation>
    <scope>NUCLEOTIDE SEQUENCE [LARGE SCALE GENOMIC DNA]</scope>
    <source>
        <strain evidence="1 2">BE107</strain>
    </source>
</reference>
<keyword evidence="2" id="KW-1185">Reference proteome</keyword>
<sequence>MPRDRTTRTPTPKETSAIRSRIKNLVGREIGEATIIKDLLKEREFSFVYPIDELRSLAFKITVTPLMSKSLGAIAHLSVNPGKPP</sequence>
<name>A0ABU1RN29_9GAMM</name>
<dbReference type="EMBL" id="JAVDTT010000001">
    <property type="protein sequence ID" value="MDR6840186.1"/>
    <property type="molecule type" value="Genomic_DNA"/>
</dbReference>
<comment type="caution">
    <text evidence="1">The sequence shown here is derived from an EMBL/GenBank/DDBJ whole genome shotgun (WGS) entry which is preliminary data.</text>
</comment>
<evidence type="ECO:0000313" key="1">
    <source>
        <dbReference type="EMBL" id="MDR6840186.1"/>
    </source>
</evidence>
<dbReference type="Proteomes" id="UP001254759">
    <property type="component" value="Unassembled WGS sequence"/>
</dbReference>
<gene>
    <name evidence="1" type="ORF">J2W94_000450</name>
</gene>
<evidence type="ECO:0000313" key="2">
    <source>
        <dbReference type="Proteomes" id="UP001254759"/>
    </source>
</evidence>
<accession>A0ABU1RN29</accession>
<protein>
    <submittedName>
        <fullName evidence="1">Siroheme synthase (Precorrin-2 oxidase/ferrochelatase)</fullName>
    </submittedName>
</protein>